<feature type="compositionally biased region" description="Basic and acidic residues" evidence="2">
    <location>
        <begin position="676"/>
        <end position="687"/>
    </location>
</feature>
<dbReference type="EMBL" id="KV784354">
    <property type="protein sequence ID" value="OEU20439.1"/>
    <property type="molecule type" value="Genomic_DNA"/>
</dbReference>
<feature type="compositionally biased region" description="Low complexity" evidence="2">
    <location>
        <begin position="689"/>
        <end position="700"/>
    </location>
</feature>
<dbReference type="InParanoid" id="A0A1E7FQI9"/>
<keyword evidence="1" id="KW-0175">Coiled coil</keyword>
<dbReference type="Proteomes" id="UP000095751">
    <property type="component" value="Unassembled WGS sequence"/>
</dbReference>
<organism evidence="3 4">
    <name type="scientific">Fragilariopsis cylindrus CCMP1102</name>
    <dbReference type="NCBI Taxonomy" id="635003"/>
    <lineage>
        <taxon>Eukaryota</taxon>
        <taxon>Sar</taxon>
        <taxon>Stramenopiles</taxon>
        <taxon>Ochrophyta</taxon>
        <taxon>Bacillariophyta</taxon>
        <taxon>Bacillariophyceae</taxon>
        <taxon>Bacillariophycidae</taxon>
        <taxon>Bacillariales</taxon>
        <taxon>Bacillariaceae</taxon>
        <taxon>Fragilariopsis</taxon>
    </lineage>
</organism>
<feature type="compositionally biased region" description="Acidic residues" evidence="2">
    <location>
        <begin position="214"/>
        <end position="245"/>
    </location>
</feature>
<feature type="compositionally biased region" description="Polar residues" evidence="2">
    <location>
        <begin position="269"/>
        <end position="294"/>
    </location>
</feature>
<evidence type="ECO:0000313" key="3">
    <source>
        <dbReference type="EMBL" id="OEU20439.1"/>
    </source>
</evidence>
<reference evidence="3 4" key="1">
    <citation type="submission" date="2016-09" db="EMBL/GenBank/DDBJ databases">
        <title>Extensive genetic diversity and differential bi-allelic expression allows diatom success in the polar Southern Ocean.</title>
        <authorList>
            <consortium name="DOE Joint Genome Institute"/>
            <person name="Mock T."/>
            <person name="Otillar R.P."/>
            <person name="Strauss J."/>
            <person name="Dupont C."/>
            <person name="Frickenhaus S."/>
            <person name="Maumus F."/>
            <person name="Mcmullan M."/>
            <person name="Sanges R."/>
            <person name="Schmutz J."/>
            <person name="Toseland A."/>
            <person name="Valas R."/>
            <person name="Veluchamy A."/>
            <person name="Ward B.J."/>
            <person name="Allen A."/>
            <person name="Barry K."/>
            <person name="Falciatore A."/>
            <person name="Ferrante M."/>
            <person name="Fortunato A.E."/>
            <person name="Gloeckner G."/>
            <person name="Gruber A."/>
            <person name="Hipkin R."/>
            <person name="Janech M."/>
            <person name="Kroth P."/>
            <person name="Leese F."/>
            <person name="Lindquist E."/>
            <person name="Lyon B.R."/>
            <person name="Martin J."/>
            <person name="Mayer C."/>
            <person name="Parker M."/>
            <person name="Quesneville H."/>
            <person name="Raymond J."/>
            <person name="Uhlig C."/>
            <person name="Valentin K.U."/>
            <person name="Worden A.Z."/>
            <person name="Armbrust E.V."/>
            <person name="Bowler C."/>
            <person name="Green B."/>
            <person name="Moulton V."/>
            <person name="Van Oosterhout C."/>
            <person name="Grigoriev I."/>
        </authorList>
    </citation>
    <scope>NUCLEOTIDE SEQUENCE [LARGE SCALE GENOMIC DNA]</scope>
    <source>
        <strain evidence="3 4">CCMP1102</strain>
    </source>
</reference>
<feature type="region of interest" description="Disordered" evidence="2">
    <location>
        <begin position="262"/>
        <end position="294"/>
    </location>
</feature>
<proteinExistence type="predicted"/>
<evidence type="ECO:0000313" key="4">
    <source>
        <dbReference type="Proteomes" id="UP000095751"/>
    </source>
</evidence>
<gene>
    <name evidence="3" type="ORF">FRACYDRAFT_234064</name>
</gene>
<feature type="coiled-coil region" evidence="1">
    <location>
        <begin position="354"/>
        <end position="388"/>
    </location>
</feature>
<name>A0A1E7FQI9_9STRA</name>
<evidence type="ECO:0000256" key="1">
    <source>
        <dbReference type="SAM" id="Coils"/>
    </source>
</evidence>
<accession>A0A1E7FQI9</accession>
<sequence>MPMSPPRGGRTIPTDFIPYDGIKEEEIEALKLVFPLNDSNPYKDDPYKIKPFMPMTRYEESDHHAHLVTLHDEEMDVDQKYIAIENLIKQMFSTQHAWTPPTWTPRSRYHYAQPLHTILHQSEPQYERRGKAPRIVESPPQIQLLKELAEETELDSSDTGSAWTVKQAKQRAKRARERDGRNTSRYKAKQRLANSKSPQKLPKEVQNISSLFDSEAEESEVEKEEELDDDTVKEEMDDTKEEMDDTIDRLEQQEEEYLQVQEETKSEVLNDSNHTPSVLGTDSNNDSSRLGSRSSIDLEDMIDKRMEEMMNRKMEVRYKEMEVRNTQEHLDSITRMMRMEESAGNQMRITKMMLQDAESKRLELTSKIDEVTNRIDEATTTIAEVDTATSVLADHLEAAQVAMQLITTSRQLTAGEAVAMRLGAKKLAQKLTDHTDALVQDLQNHKDALAQDLQWSPEELDPTRIKTALKDAIAQIKSARDSTTLGLSDMAQSINRESRKNIIVENRTQSIATKTELAEFTKKATDDLVITLSMIENQSKAAITSLVDGPDFRQIIQNQIKAYIKTFPQEMSDSLMEFTQDFFKDNDTIDHYIRGVASSVSDIGHITGQLEGEINGIATKWMNTNVGDITNNLEREVDRIATEWMHTNVDKATDWTQTNIGKEMPSTTDTEDPTVEEEKSYNEKMSESDTGTGDTGTYTGLFPGANRRFQQDQAARKARQAEEAALAETKRLGHISKSITRFGTMQMHKHCIPAKTIVTMDQAKQLYNEMYDDCLIETYPLTKLKHLSPTGSCLPPMHNETDNTISTISHAIMRRLKVIIPITNLAMLDIISPFDEERNGYGALYAIMRRTCAFMKPTTQGWGPTWTKTMTPSAYVVELQTSVATHEMRHNTKYSEVQQSQEMLHQALQSYNTSIATKLSGDFNQWILTHPNKPLPNTWKTTGLADLFADYPNTSNNKINTLSINTFDGKPKENGYSKEGNPRYSLRNKKQCACCKMAGHSIGDQICRIGAQISHATKFATTNKETYDTNADKYYKSNRPVMINRVMRSLPTYASDEAIREECEEWTKDDEEEEIMGNIIINKVSKQKQQQTISKDVPHHINHNNHNYCFVEAHTKDLQEQQAANNTIVQLNNERKAIVNQFNRLITESVCKDKICNENNIRNEINNMEMKNEYLEKEPTILPVTRRIVQEKQKNQSVENLETQSRESTKTTPTNTIEKVSKINGNSESEMKTHVCKVLTNPPCGQEPTNTIEDSLTNARGKENKQNSNTQQILNNHESGNEQKIDTRLITNTKSTRTVKDFTDIIREYNTYGGRTMHETGAYIINAIEYRYNTCKAYQSLVGATKAKSNFSITSADLTPAYTPADSLGSTHGQSFNINAVKLQSTSNRKSVRVKFRIKKLNRRANTNDDDGNEIFSKREQVQYTTEINAQGDTGANCSATDTIDIIHNYTEFAFPQDVGVFSDDETSTTLQALGEGVIKILSDQGSIMEWPVLYTPLSSGTYWKNWIFRLQSE</sequence>
<feature type="region of interest" description="Disordered" evidence="2">
    <location>
        <begin position="1193"/>
        <end position="1214"/>
    </location>
</feature>
<feature type="coiled-coil region" evidence="1">
    <location>
        <begin position="1121"/>
        <end position="1178"/>
    </location>
</feature>
<dbReference type="OrthoDB" id="56378at2759"/>
<protein>
    <submittedName>
        <fullName evidence="3">Uncharacterized protein</fullName>
    </submittedName>
</protein>
<feature type="region of interest" description="Disordered" evidence="2">
    <location>
        <begin position="660"/>
        <end position="704"/>
    </location>
</feature>
<keyword evidence="4" id="KW-1185">Reference proteome</keyword>
<dbReference type="KEGG" id="fcy:FRACYDRAFT_234064"/>
<feature type="region of interest" description="Disordered" evidence="2">
    <location>
        <begin position="150"/>
        <end position="245"/>
    </location>
</feature>
<evidence type="ECO:0000256" key="2">
    <source>
        <dbReference type="SAM" id="MobiDB-lite"/>
    </source>
</evidence>